<keyword evidence="8" id="KW-1185">Reference proteome</keyword>
<evidence type="ECO:0000313" key="6">
    <source>
        <dbReference type="EMBL" id="QCC48443.1"/>
    </source>
</evidence>
<feature type="binding site" evidence="4">
    <location>
        <begin position="131"/>
        <end position="133"/>
    </location>
    <ligand>
        <name>dCTP</name>
        <dbReference type="ChEBI" id="CHEBI:61481"/>
    </ligand>
</feature>
<dbReference type="UniPathway" id="UPA00610">
    <property type="reaction ID" value="UER00665"/>
</dbReference>
<dbReference type="GO" id="GO:0000166">
    <property type="term" value="F:nucleotide binding"/>
    <property type="evidence" value="ECO:0007669"/>
    <property type="project" value="UniProtKB-KW"/>
</dbReference>
<feature type="binding site" evidence="4">
    <location>
        <position position="152"/>
    </location>
    <ligand>
        <name>dCTP</name>
        <dbReference type="ChEBI" id="CHEBI:61481"/>
    </ligand>
</feature>
<dbReference type="GO" id="GO:0006226">
    <property type="term" value="P:dUMP biosynthetic process"/>
    <property type="evidence" value="ECO:0007669"/>
    <property type="project" value="UniProtKB-UniPathway"/>
</dbReference>
<dbReference type="InterPro" id="IPR033704">
    <property type="entry name" value="dUTPase_trimeric"/>
</dbReference>
<protein>
    <recommendedName>
        <fullName evidence="4">dCTP deaminase</fullName>
        <ecNumber evidence="4">3.5.4.13</ecNumber>
    </recommendedName>
    <alternativeName>
        <fullName evidence="4">Deoxycytidine triphosphate deaminase</fullName>
    </alternativeName>
</protein>
<keyword evidence="1 4" id="KW-0547">Nucleotide-binding</keyword>
<evidence type="ECO:0000256" key="2">
    <source>
        <dbReference type="ARBA" id="ARBA00022801"/>
    </source>
</evidence>
<name>A0A1H5YI09_9EURY</name>
<dbReference type="GeneID" id="39858955"/>
<keyword evidence="3 4" id="KW-0546">Nucleotide metabolism</keyword>
<feature type="binding site" evidence="4">
    <location>
        <position position="177"/>
    </location>
    <ligand>
        <name>dCTP</name>
        <dbReference type="ChEBI" id="CHEBI:61481"/>
    </ligand>
</feature>
<feature type="active site" description="Proton donor/acceptor" evidence="4">
    <location>
        <position position="133"/>
    </location>
</feature>
<dbReference type="OrthoDB" id="33242at2157"/>
<dbReference type="Proteomes" id="UP000296733">
    <property type="component" value="Chromosome"/>
</dbReference>
<dbReference type="GO" id="GO:0006229">
    <property type="term" value="P:dUTP biosynthetic process"/>
    <property type="evidence" value="ECO:0007669"/>
    <property type="project" value="UniProtKB-UniRule"/>
</dbReference>
<dbReference type="KEGG" id="hlm:DV707_12640"/>
<dbReference type="FunFam" id="2.70.40.10:FF:000005">
    <property type="entry name" value="dCTP deaminase, dUMP-forming"/>
    <property type="match status" value="1"/>
</dbReference>
<dbReference type="PANTHER" id="PTHR42680">
    <property type="entry name" value="DCTP DEAMINASE"/>
    <property type="match status" value="1"/>
</dbReference>
<comment type="catalytic activity">
    <reaction evidence="4">
        <text>dCTP + H2O + H(+) = dUTP + NH4(+)</text>
        <dbReference type="Rhea" id="RHEA:22680"/>
        <dbReference type="ChEBI" id="CHEBI:15377"/>
        <dbReference type="ChEBI" id="CHEBI:15378"/>
        <dbReference type="ChEBI" id="CHEBI:28938"/>
        <dbReference type="ChEBI" id="CHEBI:61481"/>
        <dbReference type="ChEBI" id="CHEBI:61555"/>
        <dbReference type="EC" id="3.5.4.13"/>
    </reaction>
</comment>
<comment type="subunit">
    <text evidence="4">Homotrimer.</text>
</comment>
<organism evidence="7 8">
    <name type="scientific">Halobellus limi</name>
    <dbReference type="NCBI Taxonomy" id="699433"/>
    <lineage>
        <taxon>Archaea</taxon>
        <taxon>Methanobacteriati</taxon>
        <taxon>Methanobacteriota</taxon>
        <taxon>Stenosarchaea group</taxon>
        <taxon>Halobacteria</taxon>
        <taxon>Halobacteriales</taxon>
        <taxon>Haloferacaceae</taxon>
        <taxon>Halobellus</taxon>
    </lineage>
</organism>
<dbReference type="InterPro" id="IPR036157">
    <property type="entry name" value="dUTPase-like_sf"/>
</dbReference>
<dbReference type="GO" id="GO:0015949">
    <property type="term" value="P:nucleobase-containing small molecule interconversion"/>
    <property type="evidence" value="ECO:0007669"/>
    <property type="project" value="TreeGrafter"/>
</dbReference>
<dbReference type="Gene3D" id="2.70.40.10">
    <property type="match status" value="1"/>
</dbReference>
<dbReference type="EMBL" id="CP031311">
    <property type="protein sequence ID" value="QCC48443.1"/>
    <property type="molecule type" value="Genomic_DNA"/>
</dbReference>
<dbReference type="EC" id="3.5.4.13" evidence="4"/>
<evidence type="ECO:0000256" key="5">
    <source>
        <dbReference type="SAM" id="MobiDB-lite"/>
    </source>
</evidence>
<evidence type="ECO:0000256" key="1">
    <source>
        <dbReference type="ARBA" id="ARBA00022741"/>
    </source>
</evidence>
<comment type="pathway">
    <text evidence="4">Pyrimidine metabolism; dUMP biosynthesis; dUMP from dCTP (dUTP route): step 1/2.</text>
</comment>
<feature type="binding site" evidence="4">
    <location>
        <position position="123"/>
    </location>
    <ligand>
        <name>dCTP</name>
        <dbReference type="ChEBI" id="CHEBI:61481"/>
    </ligand>
</feature>
<dbReference type="RefSeq" id="WP_103991356.1">
    <property type="nucleotide sequence ID" value="NZ_CP031311.1"/>
</dbReference>
<evidence type="ECO:0000256" key="3">
    <source>
        <dbReference type="ARBA" id="ARBA00023080"/>
    </source>
</evidence>
<dbReference type="Proteomes" id="UP000236740">
    <property type="component" value="Unassembled WGS sequence"/>
</dbReference>
<evidence type="ECO:0000313" key="9">
    <source>
        <dbReference type="Proteomes" id="UP000296733"/>
    </source>
</evidence>
<feature type="binding site" evidence="4">
    <location>
        <position position="166"/>
    </location>
    <ligand>
        <name>dCTP</name>
        <dbReference type="ChEBI" id="CHEBI:61481"/>
    </ligand>
</feature>
<feature type="binding site" evidence="4">
    <location>
        <position position="173"/>
    </location>
    <ligand>
        <name>dCTP</name>
        <dbReference type="ChEBI" id="CHEBI:61481"/>
    </ligand>
</feature>
<keyword evidence="2 4" id="KW-0378">Hydrolase</keyword>
<reference evidence="7 8" key="1">
    <citation type="submission" date="2016-10" db="EMBL/GenBank/DDBJ databases">
        <authorList>
            <person name="de Groot N.N."/>
        </authorList>
    </citation>
    <scope>NUCLEOTIDE SEQUENCE [LARGE SCALE GENOMIC DNA]</scope>
    <source>
        <strain evidence="7 8">CGMCC 1.10331</strain>
    </source>
</reference>
<dbReference type="EMBL" id="FNVN01000002">
    <property type="protein sequence ID" value="SEG23753.1"/>
    <property type="molecule type" value="Genomic_DNA"/>
</dbReference>
<comment type="caution">
    <text evidence="4">Lacks conserved residue(s) required for the propagation of feature annotation.</text>
</comment>
<evidence type="ECO:0000256" key="4">
    <source>
        <dbReference type="HAMAP-Rule" id="MF_00146"/>
    </source>
</evidence>
<evidence type="ECO:0000313" key="7">
    <source>
        <dbReference type="EMBL" id="SEG23753.1"/>
    </source>
</evidence>
<dbReference type="InterPro" id="IPR011962">
    <property type="entry name" value="dCTP_deaminase"/>
</dbReference>
<feature type="region of interest" description="Disordered" evidence="5">
    <location>
        <begin position="166"/>
        <end position="224"/>
    </location>
</feature>
<dbReference type="Pfam" id="PF22769">
    <property type="entry name" value="DCD"/>
    <property type="match status" value="1"/>
</dbReference>
<comment type="function">
    <text evidence="4">Catalyzes the deamination of dCTP to dUTP.</text>
</comment>
<dbReference type="CDD" id="cd07557">
    <property type="entry name" value="trimeric_dUTPase"/>
    <property type="match status" value="1"/>
</dbReference>
<dbReference type="NCBIfam" id="TIGR02274">
    <property type="entry name" value="dCTP_deam"/>
    <property type="match status" value="1"/>
</dbReference>
<proteinExistence type="inferred from homology"/>
<feature type="binding site" evidence="4">
    <location>
        <begin position="105"/>
        <end position="110"/>
    </location>
    <ligand>
        <name>dCTP</name>
        <dbReference type="ChEBI" id="CHEBI:61481"/>
    </ligand>
</feature>
<accession>A0A1H5YI09</accession>
<reference evidence="6 9" key="2">
    <citation type="journal article" date="2019" name="Nat. Commun.">
        <title>A new type of DNA phosphorothioation-based antiviral system in archaea.</title>
        <authorList>
            <person name="Xiong L."/>
            <person name="Liu S."/>
            <person name="Chen S."/>
            <person name="Xiao Y."/>
            <person name="Zhu B."/>
            <person name="Gao Y."/>
            <person name="Zhang Y."/>
            <person name="Chen B."/>
            <person name="Luo J."/>
            <person name="Deng Z."/>
            <person name="Chen X."/>
            <person name="Wang L."/>
            <person name="Chen S."/>
        </authorList>
    </citation>
    <scope>NUCLEOTIDE SEQUENCE [LARGE SCALE GENOMIC DNA]</scope>
    <source>
        <strain evidence="6 9">CGMCC 1.10331</strain>
    </source>
</reference>
<gene>
    <name evidence="4" type="primary">dcd</name>
    <name evidence="6" type="ORF">DV707_12640</name>
    <name evidence="7" type="ORF">SAMN04488133_1604</name>
</gene>
<dbReference type="HAMAP" id="MF_00146">
    <property type="entry name" value="dCTP_deaminase"/>
    <property type="match status" value="1"/>
</dbReference>
<dbReference type="PANTHER" id="PTHR42680:SF3">
    <property type="entry name" value="DCTP DEAMINASE"/>
    <property type="match status" value="1"/>
</dbReference>
<evidence type="ECO:0000313" key="8">
    <source>
        <dbReference type="Proteomes" id="UP000236740"/>
    </source>
</evidence>
<dbReference type="SUPFAM" id="SSF51283">
    <property type="entry name" value="dUTPase-like"/>
    <property type="match status" value="1"/>
</dbReference>
<dbReference type="GO" id="GO:0008829">
    <property type="term" value="F:dCTP deaminase activity"/>
    <property type="evidence" value="ECO:0007669"/>
    <property type="project" value="UniProtKB-UniRule"/>
</dbReference>
<sequence length="224" mass="23754">MILSDDDILARLEAGDLVVDPIDDLDMQIQPASIDLRLGEEFLEFQRTNISCIHPNRESEVSEYVTETTVPEGEEFILHPGDFVLGTTKERVEIPPDLLATVEGRSSLGRLAVVIHATAGIVDPGYHGQITLELSNLGTAPVALTPGMRVSQLVFTELTQAAGRPYGVERGSKYQDQEGPQASRIGADPEFASGSADPDAGGDTDVESGGDVGSADGRHGDAGE</sequence>
<comment type="similarity">
    <text evidence="4">Belongs to the dCTP deaminase family.</text>
</comment>
<dbReference type="AlphaFoldDB" id="A0A1H5YI09"/>